<keyword evidence="1" id="KW-0812">Transmembrane</keyword>
<proteinExistence type="predicted"/>
<dbReference type="Proteomes" id="UP001191082">
    <property type="component" value="Unassembled WGS sequence"/>
</dbReference>
<dbReference type="EMBL" id="VCPC01000002">
    <property type="protein sequence ID" value="TMV13271.1"/>
    <property type="molecule type" value="Genomic_DNA"/>
</dbReference>
<keyword evidence="1" id="KW-1133">Transmembrane helix</keyword>
<feature type="transmembrane region" description="Helical" evidence="1">
    <location>
        <begin position="86"/>
        <end position="103"/>
    </location>
</feature>
<evidence type="ECO:0000313" key="2">
    <source>
        <dbReference type="EMBL" id="TMV13271.1"/>
    </source>
</evidence>
<feature type="transmembrane region" description="Helical" evidence="1">
    <location>
        <begin position="193"/>
        <end position="211"/>
    </location>
</feature>
<comment type="caution">
    <text evidence="2">The sequence shown here is derived from an EMBL/GenBank/DDBJ whole genome shotgun (WGS) entry which is preliminary data.</text>
</comment>
<sequence>MSDPRRPTLMAVLSAAVTLAFVSSPLLVPDFGGFRPEQFPVPQIDPPVQPAGYAFAIWGLIYLWLLVGSVYGLLARRRAPDWEAMRPAYALSVGVGAAWLPVANVSAPAAVVLIWIMLGFALAALRRTPVLDRWTARAPISVYAGWLTAASPVALGLVLSGYGVVSAQAGAILALVVVLALGVWVLRRRTTDWLYGAPIVWALIGIVVSNWGQNGLIVAASIAAIVVMLVALFFKLSEPGARL</sequence>
<evidence type="ECO:0000313" key="3">
    <source>
        <dbReference type="Proteomes" id="UP001191082"/>
    </source>
</evidence>
<evidence type="ECO:0000256" key="1">
    <source>
        <dbReference type="SAM" id="Phobius"/>
    </source>
</evidence>
<evidence type="ECO:0008006" key="4">
    <source>
        <dbReference type="Google" id="ProtNLM"/>
    </source>
</evidence>
<reference evidence="2 3" key="1">
    <citation type="submission" date="2019-05" db="EMBL/GenBank/DDBJ databases">
        <title>Marivita sp. nov. isolated from sea sediment.</title>
        <authorList>
            <person name="Kim W."/>
        </authorList>
    </citation>
    <scope>NUCLEOTIDE SEQUENCE [LARGE SCALE GENOMIC DNA]</scope>
    <source>
        <strain evidence="2 3">CAU 1492</strain>
    </source>
</reference>
<feature type="transmembrane region" description="Helical" evidence="1">
    <location>
        <begin position="217"/>
        <end position="234"/>
    </location>
</feature>
<organism evidence="2 3">
    <name type="scientific">Arenibacterium halophilum</name>
    <dbReference type="NCBI Taxonomy" id="2583821"/>
    <lineage>
        <taxon>Bacteria</taxon>
        <taxon>Pseudomonadati</taxon>
        <taxon>Pseudomonadota</taxon>
        <taxon>Alphaproteobacteria</taxon>
        <taxon>Rhodobacterales</taxon>
        <taxon>Paracoccaceae</taxon>
        <taxon>Arenibacterium</taxon>
    </lineage>
</organism>
<feature type="transmembrane region" description="Helical" evidence="1">
    <location>
        <begin position="53"/>
        <end position="74"/>
    </location>
</feature>
<name>A0ABY2XA84_9RHOB</name>
<feature type="transmembrane region" description="Helical" evidence="1">
    <location>
        <begin position="140"/>
        <end position="159"/>
    </location>
</feature>
<feature type="transmembrane region" description="Helical" evidence="1">
    <location>
        <begin position="165"/>
        <end position="186"/>
    </location>
</feature>
<keyword evidence="3" id="KW-1185">Reference proteome</keyword>
<dbReference type="PANTHER" id="PTHR33802:SF1">
    <property type="entry name" value="XK-RELATED PROTEIN"/>
    <property type="match status" value="1"/>
</dbReference>
<dbReference type="PANTHER" id="PTHR33802">
    <property type="entry name" value="SI:CH211-161H7.5-RELATED"/>
    <property type="match status" value="1"/>
</dbReference>
<protein>
    <recommendedName>
        <fullName evidence="4">Tryptophan-rich sensory protein</fullName>
    </recommendedName>
</protein>
<keyword evidence="1" id="KW-0472">Membrane</keyword>
<dbReference type="RefSeq" id="WP_138863827.1">
    <property type="nucleotide sequence ID" value="NZ_VCPC01000002.1"/>
</dbReference>
<feature type="transmembrane region" description="Helical" evidence="1">
    <location>
        <begin position="109"/>
        <end position="128"/>
    </location>
</feature>
<accession>A0ABY2XA84</accession>
<gene>
    <name evidence="2" type="ORF">FGK64_10975</name>
</gene>